<dbReference type="AlphaFoldDB" id="A0A8T3AHN2"/>
<evidence type="ECO:0000313" key="2">
    <source>
        <dbReference type="EMBL" id="KAI0495262.1"/>
    </source>
</evidence>
<keyword evidence="1" id="KW-0472">Membrane</keyword>
<dbReference type="OrthoDB" id="508259at2759"/>
<dbReference type="PANTHER" id="PTHR33344:SF1">
    <property type="entry name" value="OS06G0214100 PROTEIN"/>
    <property type="match status" value="1"/>
</dbReference>
<dbReference type="Proteomes" id="UP000829196">
    <property type="component" value="Unassembled WGS sequence"/>
</dbReference>
<organism evidence="2 3">
    <name type="scientific">Dendrobium nobile</name>
    <name type="common">Orchid</name>
    <dbReference type="NCBI Taxonomy" id="94219"/>
    <lineage>
        <taxon>Eukaryota</taxon>
        <taxon>Viridiplantae</taxon>
        <taxon>Streptophyta</taxon>
        <taxon>Embryophyta</taxon>
        <taxon>Tracheophyta</taxon>
        <taxon>Spermatophyta</taxon>
        <taxon>Magnoliopsida</taxon>
        <taxon>Liliopsida</taxon>
        <taxon>Asparagales</taxon>
        <taxon>Orchidaceae</taxon>
        <taxon>Epidendroideae</taxon>
        <taxon>Malaxideae</taxon>
        <taxon>Dendrobiinae</taxon>
        <taxon>Dendrobium</taxon>
    </lineage>
</organism>
<keyword evidence="1" id="KW-1133">Transmembrane helix</keyword>
<keyword evidence="1" id="KW-0812">Transmembrane</keyword>
<name>A0A8T3AHN2_DENNO</name>
<dbReference type="PANTHER" id="PTHR33344">
    <property type="entry name" value="OS02G0761600 PROTEIN"/>
    <property type="match status" value="1"/>
</dbReference>
<keyword evidence="3" id="KW-1185">Reference proteome</keyword>
<comment type="caution">
    <text evidence="2">The sequence shown here is derived from an EMBL/GenBank/DDBJ whole genome shotgun (WGS) entry which is preliminary data.</text>
</comment>
<sequence length="323" mass="36595">MWTMAKSVLEWTRGGRVFSYKRVTISICLFNLLAAIYVIRSISVFSSYPSDIWHSTDQAKRVEESAVVRRALGPVELFRLAEKLRANTLGKRPELELAQSVKWKLADEILQRLRVLGDGANLTEQREALGLWHAEKLKALKQILPISEEGSSMAAKEAKMLASALESDWVKLLEDIGLWIPSIVKNYEINDRPENATEYEEDTVPGPPLPPECHAEPHTDYDGAAVRWGLTHHKATAADCCRACIDQANDAKLGQTKCNIWVYCPSEFGCYSPDIYEHRYQECWLKQAKKPRLNFKDKYSETYRDSHPTAPVTVPWISGVISS</sequence>
<reference evidence="2" key="1">
    <citation type="journal article" date="2022" name="Front. Genet.">
        <title>Chromosome-Scale Assembly of the Dendrobium nobile Genome Provides Insights Into the Molecular Mechanism of the Biosynthesis of the Medicinal Active Ingredient of Dendrobium.</title>
        <authorList>
            <person name="Xu Q."/>
            <person name="Niu S.-C."/>
            <person name="Li K.-L."/>
            <person name="Zheng P.-J."/>
            <person name="Zhang X.-J."/>
            <person name="Jia Y."/>
            <person name="Liu Y."/>
            <person name="Niu Y.-X."/>
            <person name="Yu L.-H."/>
            <person name="Chen D.-F."/>
            <person name="Zhang G.-Q."/>
        </authorList>
    </citation>
    <scope>NUCLEOTIDE SEQUENCE</scope>
    <source>
        <tissue evidence="2">Leaf</tissue>
    </source>
</reference>
<evidence type="ECO:0000313" key="3">
    <source>
        <dbReference type="Proteomes" id="UP000829196"/>
    </source>
</evidence>
<proteinExistence type="predicted"/>
<gene>
    <name evidence="2" type="ORF">KFK09_025412</name>
</gene>
<accession>A0A8T3AHN2</accession>
<protein>
    <recommendedName>
        <fullName evidence="4">Apple domain-containing protein</fullName>
    </recommendedName>
</protein>
<evidence type="ECO:0000256" key="1">
    <source>
        <dbReference type="SAM" id="Phobius"/>
    </source>
</evidence>
<feature type="transmembrane region" description="Helical" evidence="1">
    <location>
        <begin position="20"/>
        <end position="39"/>
    </location>
</feature>
<evidence type="ECO:0008006" key="4">
    <source>
        <dbReference type="Google" id="ProtNLM"/>
    </source>
</evidence>
<dbReference type="EMBL" id="JAGYWB010000017">
    <property type="protein sequence ID" value="KAI0495262.1"/>
    <property type="molecule type" value="Genomic_DNA"/>
</dbReference>